<dbReference type="AlphaFoldDB" id="A0A2G5PDE2"/>
<sequence length="99" mass="10863">MATPQVATNLLESARQDWQTCRGQTWKVDGTPEAWDITEIGAPAPNVLTAVAEYSPAPELKRLRAMAVKDAYVVDVEALALNDIDVQAFAQQILDRLPN</sequence>
<dbReference type="Gene3D" id="3.40.1000.70">
    <property type="entry name" value="PknH-like extracellular domain"/>
    <property type="match status" value="1"/>
</dbReference>
<dbReference type="InterPro" id="IPR038232">
    <property type="entry name" value="PknH-like_Extracell_sf"/>
</dbReference>
<keyword evidence="3" id="KW-1185">Reference proteome</keyword>
<name>A0A2G5PDE2_9MYCO</name>
<proteinExistence type="predicted"/>
<dbReference type="Pfam" id="PF14032">
    <property type="entry name" value="PknH_C"/>
    <property type="match status" value="1"/>
</dbReference>
<reference evidence="2 3" key="1">
    <citation type="journal article" date="2017" name="Infect. Genet. Evol.">
        <title>The new phylogeny of the genus Mycobacterium: The old and the news.</title>
        <authorList>
            <person name="Tortoli E."/>
            <person name="Fedrizzi T."/>
            <person name="Meehan C.J."/>
            <person name="Trovato A."/>
            <person name="Grottola A."/>
            <person name="Giacobazzi E."/>
            <person name="Serpini G.F."/>
            <person name="Tagliazucchi S."/>
            <person name="Fabio A."/>
            <person name="Bettua C."/>
            <person name="Bertorelli R."/>
            <person name="Frascaro F."/>
            <person name="De Sanctis V."/>
            <person name="Pecorari M."/>
            <person name="Jousson O."/>
            <person name="Segata N."/>
            <person name="Cirillo D.M."/>
        </authorList>
    </citation>
    <scope>NUCLEOTIDE SEQUENCE [LARGE SCALE GENOMIC DNA]</scope>
    <source>
        <strain evidence="2 3">CIP1034565</strain>
    </source>
</reference>
<evidence type="ECO:0000259" key="1">
    <source>
        <dbReference type="Pfam" id="PF14032"/>
    </source>
</evidence>
<dbReference type="STRING" id="85968.GCA_900073015_00883"/>
<feature type="domain" description="PknH-like extracellular" evidence="1">
    <location>
        <begin position="2"/>
        <end position="95"/>
    </location>
</feature>
<accession>A0A2G5PDE2</accession>
<dbReference type="InterPro" id="IPR026954">
    <property type="entry name" value="PknH-like_Extracell"/>
</dbReference>
<protein>
    <submittedName>
        <fullName evidence="2">Sensor domain-containing protein</fullName>
    </submittedName>
</protein>
<evidence type="ECO:0000313" key="2">
    <source>
        <dbReference type="EMBL" id="PIB76351.1"/>
    </source>
</evidence>
<gene>
    <name evidence="2" type="ORF">CQY22_006460</name>
</gene>
<dbReference type="EMBL" id="PDCN02000005">
    <property type="protein sequence ID" value="PIB76351.1"/>
    <property type="molecule type" value="Genomic_DNA"/>
</dbReference>
<comment type="caution">
    <text evidence="2">The sequence shown here is derived from an EMBL/GenBank/DDBJ whole genome shotgun (WGS) entry which is preliminary data.</text>
</comment>
<dbReference type="Proteomes" id="UP000230551">
    <property type="component" value="Unassembled WGS sequence"/>
</dbReference>
<organism evidence="2 3">
    <name type="scientific">Mycolicibacterium brumae</name>
    <dbReference type="NCBI Taxonomy" id="85968"/>
    <lineage>
        <taxon>Bacteria</taxon>
        <taxon>Bacillati</taxon>
        <taxon>Actinomycetota</taxon>
        <taxon>Actinomycetes</taxon>
        <taxon>Mycobacteriales</taxon>
        <taxon>Mycobacteriaceae</taxon>
        <taxon>Mycolicibacterium</taxon>
    </lineage>
</organism>
<evidence type="ECO:0000313" key="3">
    <source>
        <dbReference type="Proteomes" id="UP000230551"/>
    </source>
</evidence>